<sequence length="55" mass="6113">MSFAPADRVLVARATWLAADWTGWDSPWHRRHPHRCAALGTPPLTLAAPPTAVRR</sequence>
<proteinExistence type="predicted"/>
<dbReference type="AlphaFoldDB" id="A0A8I0TTL5"/>
<organism evidence="1 2">
    <name type="scientific">Streptomyces stelliscabiei</name>
    <dbReference type="NCBI Taxonomy" id="146820"/>
    <lineage>
        <taxon>Bacteria</taxon>
        <taxon>Bacillati</taxon>
        <taxon>Actinomycetota</taxon>
        <taxon>Actinomycetes</taxon>
        <taxon>Kitasatosporales</taxon>
        <taxon>Streptomycetaceae</taxon>
        <taxon>Streptomyces</taxon>
    </lineage>
</organism>
<reference evidence="1 2" key="1">
    <citation type="submission" date="2020-10" db="EMBL/GenBank/DDBJ databases">
        <title>Sequencing the genomes of 1000 actinobacteria strains.</title>
        <authorList>
            <person name="Klenk H.-P."/>
        </authorList>
    </citation>
    <scope>NUCLEOTIDE SEQUENCE [LARGE SCALE GENOMIC DNA]</scope>
    <source>
        <strain evidence="1 2">DSM 41803</strain>
    </source>
</reference>
<evidence type="ECO:0000313" key="1">
    <source>
        <dbReference type="EMBL" id="MBE1599869.1"/>
    </source>
</evidence>
<evidence type="ECO:0000313" key="2">
    <source>
        <dbReference type="Proteomes" id="UP000629287"/>
    </source>
</evidence>
<gene>
    <name evidence="1" type="ORF">H4687_005998</name>
</gene>
<protein>
    <submittedName>
        <fullName evidence="1">Uncharacterized protein</fullName>
    </submittedName>
</protein>
<accession>A0A8I0TTL5</accession>
<dbReference type="EMBL" id="JADBGF010000001">
    <property type="protein sequence ID" value="MBE1599869.1"/>
    <property type="molecule type" value="Genomic_DNA"/>
</dbReference>
<keyword evidence="2" id="KW-1185">Reference proteome</keyword>
<comment type="caution">
    <text evidence="1">The sequence shown here is derived from an EMBL/GenBank/DDBJ whole genome shotgun (WGS) entry which is preliminary data.</text>
</comment>
<dbReference type="Proteomes" id="UP000629287">
    <property type="component" value="Unassembled WGS sequence"/>
</dbReference>
<name>A0A8I0TTL5_9ACTN</name>
<dbReference type="RefSeq" id="WP_159026108.1">
    <property type="nucleotide sequence ID" value="NZ_JADBGF010000001.1"/>
</dbReference>
<dbReference type="GeneID" id="86830536"/>